<evidence type="ECO:0000256" key="1">
    <source>
        <dbReference type="ARBA" id="ARBA00004141"/>
    </source>
</evidence>
<dbReference type="InterPro" id="IPR010432">
    <property type="entry name" value="RDD"/>
</dbReference>
<evidence type="ECO:0000256" key="3">
    <source>
        <dbReference type="ARBA" id="ARBA00022989"/>
    </source>
</evidence>
<dbReference type="GO" id="GO:0016020">
    <property type="term" value="C:membrane"/>
    <property type="evidence" value="ECO:0007669"/>
    <property type="project" value="UniProtKB-SubCell"/>
</dbReference>
<dbReference type="EMBL" id="CP047045">
    <property type="protein sequence ID" value="QGZ94800.1"/>
    <property type="molecule type" value="Genomic_DNA"/>
</dbReference>
<organism evidence="7 8">
    <name type="scientific">Terricaulis silvestris</name>
    <dbReference type="NCBI Taxonomy" id="2686094"/>
    <lineage>
        <taxon>Bacteria</taxon>
        <taxon>Pseudomonadati</taxon>
        <taxon>Pseudomonadota</taxon>
        <taxon>Alphaproteobacteria</taxon>
        <taxon>Caulobacterales</taxon>
        <taxon>Caulobacteraceae</taxon>
        <taxon>Terricaulis</taxon>
    </lineage>
</organism>
<dbReference type="AlphaFoldDB" id="A0A6I6MIB4"/>
<sequence length="286" mass="31346">MTVTADPEVRPLVTPEGVDLRVRIAPVSERGAALLIDLAIIVAALIAATLVVAGFGMATGMQGASGQLAAIIWLLGFFLLRNFYFTAFECGARGATPGKRILGLRVAARSGGALRVDQVVARNAMRELELYLPIGFLFANGSDVEALIILCGIVWCAIFVFLPLFNRDRLRLGDIIAGTWVIKAPKQVLLPDMASARAGDPAFVFTDAQLDQYGVKELQVLESVLRNADPTAMTAVAERIRTKISWRKTGRELDSEFLSAYYAALRRRLEQRLLFGKRKRDKHDLS</sequence>
<comment type="subcellular location">
    <subcellularLocation>
        <location evidence="1">Membrane</location>
        <topology evidence="1">Multi-pass membrane protein</topology>
    </subcellularLocation>
</comment>
<accession>A0A6I6MIB4</accession>
<dbReference type="Proteomes" id="UP000431269">
    <property type="component" value="Chromosome"/>
</dbReference>
<keyword evidence="2 5" id="KW-0812">Transmembrane</keyword>
<feature type="domain" description="RDD" evidence="6">
    <location>
        <begin position="25"/>
        <end position="178"/>
    </location>
</feature>
<reference evidence="8" key="1">
    <citation type="submission" date="2019-12" db="EMBL/GenBank/DDBJ databases">
        <title>Complete genome of Terracaulis silvestris 0127_4.</title>
        <authorList>
            <person name="Vieira S."/>
            <person name="Riedel T."/>
            <person name="Sproer C."/>
            <person name="Pascual J."/>
            <person name="Boedeker C."/>
            <person name="Overmann J."/>
        </authorList>
    </citation>
    <scope>NUCLEOTIDE SEQUENCE [LARGE SCALE GENOMIC DNA]</scope>
    <source>
        <strain evidence="8">0127_4</strain>
    </source>
</reference>
<dbReference type="PANTHER" id="PTHR38480:SF1">
    <property type="entry name" value="SLR0254 PROTEIN"/>
    <property type="match status" value="1"/>
</dbReference>
<keyword evidence="4 5" id="KW-0472">Membrane</keyword>
<gene>
    <name evidence="7" type="ORF">DSM104635_01631</name>
</gene>
<dbReference type="PANTHER" id="PTHR38480">
    <property type="entry name" value="SLR0254 PROTEIN"/>
    <property type="match status" value="1"/>
</dbReference>
<evidence type="ECO:0000256" key="4">
    <source>
        <dbReference type="ARBA" id="ARBA00023136"/>
    </source>
</evidence>
<feature type="transmembrane region" description="Helical" evidence="5">
    <location>
        <begin position="32"/>
        <end position="56"/>
    </location>
</feature>
<protein>
    <submittedName>
        <fullName evidence="7">RDD family protein</fullName>
    </submittedName>
</protein>
<dbReference type="RefSeq" id="WP_158765710.1">
    <property type="nucleotide sequence ID" value="NZ_CP047045.1"/>
</dbReference>
<evidence type="ECO:0000313" key="7">
    <source>
        <dbReference type="EMBL" id="QGZ94800.1"/>
    </source>
</evidence>
<evidence type="ECO:0000313" key="8">
    <source>
        <dbReference type="Proteomes" id="UP000431269"/>
    </source>
</evidence>
<name>A0A6I6MIB4_9CAUL</name>
<evidence type="ECO:0000259" key="6">
    <source>
        <dbReference type="Pfam" id="PF06271"/>
    </source>
</evidence>
<dbReference type="KEGG" id="tsv:DSM104635_01631"/>
<keyword evidence="3 5" id="KW-1133">Transmembrane helix</keyword>
<feature type="transmembrane region" description="Helical" evidence="5">
    <location>
        <begin position="146"/>
        <end position="165"/>
    </location>
</feature>
<evidence type="ECO:0000256" key="2">
    <source>
        <dbReference type="ARBA" id="ARBA00022692"/>
    </source>
</evidence>
<proteinExistence type="predicted"/>
<feature type="transmembrane region" description="Helical" evidence="5">
    <location>
        <begin position="68"/>
        <end position="87"/>
    </location>
</feature>
<evidence type="ECO:0000256" key="5">
    <source>
        <dbReference type="SAM" id="Phobius"/>
    </source>
</evidence>
<keyword evidence="8" id="KW-1185">Reference proteome</keyword>
<dbReference type="Pfam" id="PF06271">
    <property type="entry name" value="RDD"/>
    <property type="match status" value="1"/>
</dbReference>